<dbReference type="SUPFAM" id="SSF140718">
    <property type="entry name" value="Mediator hinge subcomplex-like"/>
    <property type="match status" value="1"/>
</dbReference>
<feature type="region of interest" description="Disordered" evidence="11">
    <location>
        <begin position="36"/>
        <end position="76"/>
    </location>
</feature>
<dbReference type="Proteomes" id="UP000183809">
    <property type="component" value="Unassembled WGS sequence"/>
</dbReference>
<evidence type="ECO:0000256" key="9">
    <source>
        <dbReference type="ARBA" id="ARBA00025687"/>
    </source>
</evidence>
<feature type="region of interest" description="Disordered" evidence="11">
    <location>
        <begin position="1"/>
        <end position="21"/>
    </location>
</feature>
<dbReference type="Gene3D" id="6.10.140.200">
    <property type="match status" value="1"/>
</dbReference>
<dbReference type="AlphaFoldDB" id="A0A1J9QSR4"/>
<feature type="region of interest" description="Disordered" evidence="11">
    <location>
        <begin position="94"/>
        <end position="141"/>
    </location>
</feature>
<dbReference type="GO" id="GO:0003712">
    <property type="term" value="F:transcription coregulator activity"/>
    <property type="evidence" value="ECO:0007669"/>
    <property type="project" value="InterPro"/>
</dbReference>
<comment type="function">
    <text evidence="9">Component of the Mediator complex, a coactivator involved in the regulated transcription of nearly all RNA polymerase II-dependent genes. Mediator functions as a bridge to convey information from gene-specific regulatory proteins to the basal RNA polymerase II transcription machinery. Mediator is recruited to promoters by direct interactions with regulatory proteins and serves as a scaffold for the assembly of a functional preinitiation complex with RNA polymerase II and the general transcription factors.</text>
</comment>
<dbReference type="STRING" id="236234.A0A1J9QSR4"/>
<dbReference type="InterPro" id="IPR009244">
    <property type="entry name" value="Mediatior_Med7"/>
</dbReference>
<gene>
    <name evidence="12" type="ORF">BKCO1_480006</name>
</gene>
<evidence type="ECO:0000256" key="10">
    <source>
        <dbReference type="RuleBase" id="RU364060"/>
    </source>
</evidence>
<organism evidence="12 13">
    <name type="scientific">Diplodia corticola</name>
    <dbReference type="NCBI Taxonomy" id="236234"/>
    <lineage>
        <taxon>Eukaryota</taxon>
        <taxon>Fungi</taxon>
        <taxon>Dikarya</taxon>
        <taxon>Ascomycota</taxon>
        <taxon>Pezizomycotina</taxon>
        <taxon>Dothideomycetes</taxon>
        <taxon>Dothideomycetes incertae sedis</taxon>
        <taxon>Botryosphaeriales</taxon>
        <taxon>Botryosphaeriaceae</taxon>
        <taxon>Diplodia</taxon>
    </lineage>
</organism>
<dbReference type="InterPro" id="IPR044888">
    <property type="entry name" value="Mediatior_Med7_sf"/>
</dbReference>
<evidence type="ECO:0000313" key="12">
    <source>
        <dbReference type="EMBL" id="OJD31441.1"/>
    </source>
</evidence>
<evidence type="ECO:0000256" key="4">
    <source>
        <dbReference type="ARBA" id="ARBA00020631"/>
    </source>
</evidence>
<dbReference type="Gene3D" id="6.10.140.1520">
    <property type="match status" value="1"/>
</dbReference>
<evidence type="ECO:0000256" key="2">
    <source>
        <dbReference type="ARBA" id="ARBA00009994"/>
    </source>
</evidence>
<evidence type="ECO:0000256" key="8">
    <source>
        <dbReference type="ARBA" id="ARBA00023242"/>
    </source>
</evidence>
<evidence type="ECO:0000256" key="5">
    <source>
        <dbReference type="ARBA" id="ARBA00023015"/>
    </source>
</evidence>
<comment type="similarity">
    <text evidence="2 10">Belongs to the Mediator complex subunit 7 family.</text>
</comment>
<reference evidence="12 13" key="1">
    <citation type="submission" date="2016-10" db="EMBL/GenBank/DDBJ databases">
        <title>Proteomics and genomics reveal pathogen-plant mechanisms compatible with a hemibiotrophic lifestyle of Diplodia corticola.</title>
        <authorList>
            <person name="Fernandes I."/>
            <person name="De Jonge R."/>
            <person name="Van De Peer Y."/>
            <person name="Devreese B."/>
            <person name="Alves A."/>
            <person name="Esteves A.C."/>
        </authorList>
    </citation>
    <scope>NUCLEOTIDE SEQUENCE [LARGE SCALE GENOMIC DNA]</scope>
    <source>
        <strain evidence="12 13">CBS 112549</strain>
    </source>
</reference>
<name>A0A1J9QSR4_9PEZI</name>
<keyword evidence="8 10" id="KW-0539">Nucleus</keyword>
<keyword evidence="7 10" id="KW-0804">Transcription</keyword>
<dbReference type="PANTHER" id="PTHR21428:SF11">
    <property type="entry name" value="MEDIATOR OF RNA POLYMERASE II TRANSCRIPTION SUBUNIT 7"/>
    <property type="match status" value="1"/>
</dbReference>
<dbReference type="InterPro" id="IPR037212">
    <property type="entry name" value="Med7/Med21-like"/>
</dbReference>
<dbReference type="RefSeq" id="XP_020127701.1">
    <property type="nucleotide sequence ID" value="XM_020276501.1"/>
</dbReference>
<evidence type="ECO:0000313" key="13">
    <source>
        <dbReference type="Proteomes" id="UP000183809"/>
    </source>
</evidence>
<dbReference type="GO" id="GO:0016592">
    <property type="term" value="C:mediator complex"/>
    <property type="evidence" value="ECO:0007669"/>
    <property type="project" value="InterPro"/>
</dbReference>
<evidence type="ECO:0000256" key="1">
    <source>
        <dbReference type="ARBA" id="ARBA00004123"/>
    </source>
</evidence>
<keyword evidence="6 10" id="KW-0010">Activator</keyword>
<comment type="subcellular location">
    <subcellularLocation>
        <location evidence="1 10">Nucleus</location>
    </subcellularLocation>
</comment>
<proteinExistence type="inferred from homology"/>
<evidence type="ECO:0000256" key="3">
    <source>
        <dbReference type="ARBA" id="ARBA00011837"/>
    </source>
</evidence>
<dbReference type="GeneID" id="31016762"/>
<feature type="compositionally biased region" description="Low complexity" evidence="11">
    <location>
        <begin position="124"/>
        <end position="141"/>
    </location>
</feature>
<dbReference type="Pfam" id="PF05983">
    <property type="entry name" value="Med7"/>
    <property type="match status" value="1"/>
</dbReference>
<dbReference type="PANTHER" id="PTHR21428">
    <property type="entry name" value="MEDIATOR OF RNA POLYMERASE II TRANSCRIPTION SUBUNIT 7"/>
    <property type="match status" value="1"/>
</dbReference>
<keyword evidence="13" id="KW-1185">Reference proteome</keyword>
<feature type="compositionally biased region" description="Low complexity" evidence="11">
    <location>
        <begin position="105"/>
        <end position="115"/>
    </location>
</feature>
<sequence>MADDNPDNVLSATFPAPPPFWKQFTSDNRARLKELQQQNAADEGAALPPRIPDIPVELRYLQPPEPPANGKYRSFGDPYDINTALTSLRNMGVEQLYPSPPSSPSSPSQQQQHHQQQADRDSSDPTTTTTTRQQPQPIQSQWTLDRASYIKKMAQSLLLNYLELAGLLAQDPARWQDKYEHMQTLLFNAHHLINEYRPHQARASLIAMLEEQLARRREEVDGVRRMGERIEGVLAGLGREAVGEEGLLGKGEAVGLGVGGVVGGEEGRRRAVQREVMRALDEELMGE</sequence>
<dbReference type="OrthoDB" id="10253553at2759"/>
<evidence type="ECO:0000256" key="7">
    <source>
        <dbReference type="ARBA" id="ARBA00023163"/>
    </source>
</evidence>
<evidence type="ECO:0000256" key="6">
    <source>
        <dbReference type="ARBA" id="ARBA00023159"/>
    </source>
</evidence>
<evidence type="ECO:0000256" key="11">
    <source>
        <dbReference type="SAM" id="MobiDB-lite"/>
    </source>
</evidence>
<accession>A0A1J9QSR4</accession>
<dbReference type="GO" id="GO:0070847">
    <property type="term" value="C:core mediator complex"/>
    <property type="evidence" value="ECO:0007669"/>
    <property type="project" value="TreeGrafter"/>
</dbReference>
<dbReference type="GO" id="GO:0006357">
    <property type="term" value="P:regulation of transcription by RNA polymerase II"/>
    <property type="evidence" value="ECO:0007669"/>
    <property type="project" value="InterPro"/>
</dbReference>
<dbReference type="EMBL" id="MNUE01000048">
    <property type="protein sequence ID" value="OJD31441.1"/>
    <property type="molecule type" value="Genomic_DNA"/>
</dbReference>
<keyword evidence="5 10" id="KW-0805">Transcription regulation</keyword>
<comment type="subunit">
    <text evidence="3 10">Component of the Mediator complex.</text>
</comment>
<comment type="caution">
    <text evidence="12">The sequence shown here is derived from an EMBL/GenBank/DDBJ whole genome shotgun (WGS) entry which is preliminary data.</text>
</comment>
<protein>
    <recommendedName>
        <fullName evidence="4 10">Mediator of RNA polymerase II transcription subunit 7</fullName>
    </recommendedName>
</protein>